<protein>
    <submittedName>
        <fullName evidence="2">Uncharacterized protein</fullName>
    </submittedName>
</protein>
<accession>A0A239BUV7</accession>
<keyword evidence="1" id="KW-0732">Signal</keyword>
<dbReference type="RefSeq" id="WP_042125164.1">
    <property type="nucleotide sequence ID" value="NZ_FZOL01000003.1"/>
</dbReference>
<evidence type="ECO:0000313" key="3">
    <source>
        <dbReference type="Proteomes" id="UP000198407"/>
    </source>
</evidence>
<organism evidence="2 3">
    <name type="scientific">Pseudomonas japonica</name>
    <dbReference type="NCBI Taxonomy" id="256466"/>
    <lineage>
        <taxon>Bacteria</taxon>
        <taxon>Pseudomonadati</taxon>
        <taxon>Pseudomonadota</taxon>
        <taxon>Gammaproteobacteria</taxon>
        <taxon>Pseudomonadales</taxon>
        <taxon>Pseudomonadaceae</taxon>
        <taxon>Pseudomonas</taxon>
    </lineage>
</organism>
<feature type="chain" id="PRO_5011314524" evidence="1">
    <location>
        <begin position="25"/>
        <end position="443"/>
    </location>
</feature>
<dbReference type="Proteomes" id="UP000198407">
    <property type="component" value="Unassembled WGS sequence"/>
</dbReference>
<sequence length="443" mass="49386">MLRLFLRLSLLLLCLTGARGWALTGPETAVQLNQRWAAMPVQCVGGKPPYACSGVLVLPMAEEHPRPFWHHDAEAAARGSERFLFLRRDSGVQPPGTTGYILHDHYTAIGQGKPYQVVTEDAPTPGEMLVRNWAEDAPQALAVQALYYDNTRPDSLLLAQRGQRDWFEATGEWLPLVRYASDGGHVAFGFSQQEQLYNGYQVAQRLNARYANTAPCSDGRSGYYCSGVFVRTVDMGNYSFRIWNPSPNSIRINGVSFSYLRQDVPGVTWLVYSKGYVIRQLSAPASTPFTLDCMYPEDGATAVATEGGACTYLNTCAQLGITTLDAWRARYESQDMHRKSCSLGTSPADFELMRAIRANVPRLDQWNEAMMLAWPQDSGDGLPIEAFVHSDISIYEHSGLVDAQYIQKDFLKHTGRYLPLLKIDLNAADGRLFTYTPAEQNLE</sequence>
<gene>
    <name evidence="2" type="ORF">SAMN05444352_103217</name>
</gene>
<keyword evidence="3" id="KW-1185">Reference proteome</keyword>
<dbReference type="AlphaFoldDB" id="A0A239BUV7"/>
<evidence type="ECO:0000256" key="1">
    <source>
        <dbReference type="SAM" id="SignalP"/>
    </source>
</evidence>
<feature type="signal peptide" evidence="1">
    <location>
        <begin position="1"/>
        <end position="24"/>
    </location>
</feature>
<evidence type="ECO:0000313" key="2">
    <source>
        <dbReference type="EMBL" id="SNS11807.1"/>
    </source>
</evidence>
<dbReference type="OrthoDB" id="6766953at2"/>
<dbReference type="EMBL" id="FZOL01000003">
    <property type="protein sequence ID" value="SNS11807.1"/>
    <property type="molecule type" value="Genomic_DNA"/>
</dbReference>
<dbReference type="STRING" id="1215104.GCA_000730585_02878"/>
<name>A0A239BUV7_9PSED</name>
<reference evidence="3" key="1">
    <citation type="submission" date="2017-06" db="EMBL/GenBank/DDBJ databases">
        <authorList>
            <person name="Varghese N."/>
            <person name="Submissions S."/>
        </authorList>
    </citation>
    <scope>NUCLEOTIDE SEQUENCE [LARGE SCALE GENOMIC DNA]</scope>
    <source>
        <strain evidence="3">DSM 22348</strain>
    </source>
</reference>
<proteinExistence type="predicted"/>